<reference evidence="3 4" key="1">
    <citation type="submission" date="2018-09" db="EMBL/GenBank/DDBJ databases">
        <authorList>
            <person name="Zhu H."/>
        </authorList>
    </citation>
    <scope>NUCLEOTIDE SEQUENCE [LARGE SCALE GENOMIC DNA]</scope>
    <source>
        <strain evidence="3 4">K2R01-6</strain>
    </source>
</reference>
<sequence length="525" mass="55431">MPREAFRKRNISLTSARAAPERGAMRVRGAGLWIILSLCGCGGDGSSDPPIRQNRPPAFTSATSASVPEGGTGTIYSASATDPDNDPLSFSISGGVDAGQFQITPAGALSFRTAPDFEAPVDADRNNVYQVQLAVSDGAASVMLALSVTVTDATTGAFRVRRVALGFSQPLYAVGVPGGRDRLFIVERTGQIRIMTPSTGAIAGAPFLDVGGQISTDGERGLLGLALAPNFQQSGTAYVYLTNPAGTIEIRRYRTITGNSDRLDPTSADIILSIPHPTFSNHNGGWIDFGPDGFLYVATGDGGGANDPGANSQNRASLLGKMLRIDVNRDDFPSDDARDYAIPAGNPFASEIWAYGLRNPFRNSFDRVTGNLWIGDVGQGAIEEIDLMRASDAGANFGWPLFEGTMALAGQPGTGLTFPVTEYSHGTGARQGNSVTGGYVYRGPVEALQGLYIFGDFIRGAMWSVPISQLTPGTTRPSSSFTVRTQDFAPQTGSINNIASFGQDQNGNLYIVDFDGEIFVIEPVP</sequence>
<dbReference type="AlphaFoldDB" id="A0A418WJL8"/>
<dbReference type="SUPFAM" id="SSF50952">
    <property type="entry name" value="Soluble quinoprotein glucose dehydrogenase"/>
    <property type="match status" value="1"/>
</dbReference>
<accession>A0A418WJL8</accession>
<dbReference type="Pfam" id="PF17803">
    <property type="entry name" value="Cadherin_4"/>
    <property type="match status" value="1"/>
</dbReference>
<dbReference type="InterPro" id="IPR002126">
    <property type="entry name" value="Cadherin-like_dom"/>
</dbReference>
<evidence type="ECO:0000256" key="1">
    <source>
        <dbReference type="SAM" id="MobiDB-lite"/>
    </source>
</evidence>
<evidence type="ECO:0000259" key="2">
    <source>
        <dbReference type="PROSITE" id="PS50268"/>
    </source>
</evidence>
<dbReference type="PROSITE" id="PS50268">
    <property type="entry name" value="CADHERIN_2"/>
    <property type="match status" value="1"/>
</dbReference>
<dbReference type="Gene3D" id="2.60.40.60">
    <property type="entry name" value="Cadherins"/>
    <property type="match status" value="1"/>
</dbReference>
<gene>
    <name evidence="3" type="ORF">D3876_07835</name>
</gene>
<dbReference type="PANTHER" id="PTHR19328">
    <property type="entry name" value="HEDGEHOG-INTERACTING PROTEIN"/>
    <property type="match status" value="1"/>
</dbReference>
<dbReference type="InterPro" id="IPR011042">
    <property type="entry name" value="6-blade_b-propeller_TolB-like"/>
</dbReference>
<dbReference type="CDD" id="cd11304">
    <property type="entry name" value="Cadherin_repeat"/>
    <property type="match status" value="1"/>
</dbReference>
<dbReference type="InterPro" id="IPR012938">
    <property type="entry name" value="Glc/Sorbosone_DH"/>
</dbReference>
<dbReference type="GO" id="GO:0007156">
    <property type="term" value="P:homophilic cell adhesion via plasma membrane adhesion molecules"/>
    <property type="evidence" value="ECO:0007669"/>
    <property type="project" value="InterPro"/>
</dbReference>
<protein>
    <submittedName>
        <fullName evidence="3">Cadherin domain-containing protein</fullName>
    </submittedName>
</protein>
<dbReference type="GO" id="GO:0005509">
    <property type="term" value="F:calcium ion binding"/>
    <property type="evidence" value="ECO:0007669"/>
    <property type="project" value="InterPro"/>
</dbReference>
<feature type="domain" description="Cadherin" evidence="2">
    <location>
        <begin position="59"/>
        <end position="172"/>
    </location>
</feature>
<keyword evidence="4" id="KW-1185">Reference proteome</keyword>
<evidence type="ECO:0000313" key="3">
    <source>
        <dbReference type="EMBL" id="RJF90190.1"/>
    </source>
</evidence>
<dbReference type="GO" id="GO:0016020">
    <property type="term" value="C:membrane"/>
    <property type="evidence" value="ECO:0007669"/>
    <property type="project" value="InterPro"/>
</dbReference>
<dbReference type="SUPFAM" id="SSF49313">
    <property type="entry name" value="Cadherin-like"/>
    <property type="match status" value="1"/>
</dbReference>
<dbReference type="Proteomes" id="UP000286100">
    <property type="component" value="Unassembled WGS sequence"/>
</dbReference>
<dbReference type="Gene3D" id="2.120.10.30">
    <property type="entry name" value="TolB, C-terminal domain"/>
    <property type="match status" value="1"/>
</dbReference>
<dbReference type="InterPro" id="IPR011041">
    <property type="entry name" value="Quinoprot_gluc/sorb_DH_b-prop"/>
</dbReference>
<evidence type="ECO:0000313" key="4">
    <source>
        <dbReference type="Proteomes" id="UP000286100"/>
    </source>
</evidence>
<dbReference type="PANTHER" id="PTHR19328:SF75">
    <property type="entry name" value="ALDOSE SUGAR DEHYDROGENASE YLII"/>
    <property type="match status" value="1"/>
</dbReference>
<feature type="region of interest" description="Disordered" evidence="1">
    <location>
        <begin position="47"/>
        <end position="73"/>
    </location>
</feature>
<name>A0A418WJL8_9SPHN</name>
<dbReference type="InterPro" id="IPR015919">
    <property type="entry name" value="Cadherin-like_sf"/>
</dbReference>
<dbReference type="Pfam" id="PF07995">
    <property type="entry name" value="GSDH"/>
    <property type="match status" value="1"/>
</dbReference>
<dbReference type="EMBL" id="QYUM01000003">
    <property type="protein sequence ID" value="RJF90190.1"/>
    <property type="molecule type" value="Genomic_DNA"/>
</dbReference>
<proteinExistence type="predicted"/>
<dbReference type="InterPro" id="IPR040853">
    <property type="entry name" value="RapA2_cadherin-like"/>
</dbReference>
<organism evidence="3 4">
    <name type="scientific">Sphingomonas cavernae</name>
    <dbReference type="NCBI Taxonomy" id="2320861"/>
    <lineage>
        <taxon>Bacteria</taxon>
        <taxon>Pseudomonadati</taxon>
        <taxon>Pseudomonadota</taxon>
        <taxon>Alphaproteobacteria</taxon>
        <taxon>Sphingomonadales</taxon>
        <taxon>Sphingomonadaceae</taxon>
        <taxon>Sphingomonas</taxon>
    </lineage>
</organism>
<comment type="caution">
    <text evidence="3">The sequence shown here is derived from an EMBL/GenBank/DDBJ whole genome shotgun (WGS) entry which is preliminary data.</text>
</comment>